<evidence type="ECO:0000313" key="8">
    <source>
        <dbReference type="EMBL" id="WZP17532.1"/>
    </source>
</evidence>
<evidence type="ECO:0000256" key="5">
    <source>
        <dbReference type="ARBA" id="ARBA00023136"/>
    </source>
</evidence>
<protein>
    <submittedName>
        <fullName evidence="8">MFS transporter</fullName>
    </submittedName>
</protein>
<dbReference type="RefSeq" id="WP_342025128.1">
    <property type="nucleotide sequence ID" value="NZ_CP151657.1"/>
</dbReference>
<dbReference type="SUPFAM" id="SSF103473">
    <property type="entry name" value="MFS general substrate transporter"/>
    <property type="match status" value="1"/>
</dbReference>
<feature type="transmembrane region" description="Helical" evidence="6">
    <location>
        <begin position="12"/>
        <end position="35"/>
    </location>
</feature>
<accession>A0ABZ3A0A4</accession>
<evidence type="ECO:0000256" key="1">
    <source>
        <dbReference type="ARBA" id="ARBA00004651"/>
    </source>
</evidence>
<keyword evidence="5 6" id="KW-0472">Membrane</keyword>
<organism evidence="8 9">
    <name type="scientific">Arthrobacter citreus</name>
    <dbReference type="NCBI Taxonomy" id="1670"/>
    <lineage>
        <taxon>Bacteria</taxon>
        <taxon>Bacillati</taxon>
        <taxon>Actinomycetota</taxon>
        <taxon>Actinomycetes</taxon>
        <taxon>Micrococcales</taxon>
        <taxon>Micrococcaceae</taxon>
        <taxon>Arthrobacter</taxon>
    </lineage>
</organism>
<sequence>MKLGSEYRKIWTGNASSNLADGITFVALPLLAAAITKDPLAIAALSIFYTAPRLLTVLGIGVLVDSVDRRRLLYLANLSRAAIFAALTALVVADATPLAALYAVYAFMGIVETISDSAAVAVLPQAVPPDQLDRANSQIAGTQTLVDEFIGPPLGGFLFAMAAFAPSLVTVGAFLLAGTAYWRLRGSYQPVHGAAIIASTGTASRPRPEAGVARQIWEGAVWAMRHPVVRTLIIIGGLASVGYMIPFSYLVLYAQDVLQLDAAGYGLLLSVSALGGLAGSVAAGRLRRAMGYGWTIAAVLLTGAAAFAVIAATTSVWVVGISLAVYMGHAVIWNILATTLRQKIVPAHMMGRVGSVGRLVGLCGLATGAALGGLLATHLGLRAPFGIAAAFFAAAALLAMATLRSFNAWEKTEPNSAAGSSIVSRGPGSE</sequence>
<evidence type="ECO:0000256" key="3">
    <source>
        <dbReference type="ARBA" id="ARBA00022692"/>
    </source>
</evidence>
<evidence type="ECO:0000256" key="6">
    <source>
        <dbReference type="SAM" id="Phobius"/>
    </source>
</evidence>
<name>A0ABZ3A0A4_9MICC</name>
<reference evidence="8 9" key="1">
    <citation type="submission" date="2024-04" db="EMBL/GenBank/DDBJ databases">
        <title>Arthrobacter sp. from Plains bison fecal sample.</title>
        <authorList>
            <person name="Ruzzini A."/>
        </authorList>
    </citation>
    <scope>NUCLEOTIDE SEQUENCE [LARGE SCALE GENOMIC DNA]</scope>
    <source>
        <strain evidence="8 9">EINP1</strain>
    </source>
</reference>
<feature type="transmembrane region" description="Helical" evidence="6">
    <location>
        <begin position="264"/>
        <end position="284"/>
    </location>
</feature>
<dbReference type="PROSITE" id="PS50850">
    <property type="entry name" value="MFS"/>
    <property type="match status" value="1"/>
</dbReference>
<feature type="transmembrane region" description="Helical" evidence="6">
    <location>
        <begin position="356"/>
        <end position="377"/>
    </location>
</feature>
<dbReference type="InterPro" id="IPR036259">
    <property type="entry name" value="MFS_trans_sf"/>
</dbReference>
<evidence type="ECO:0000259" key="7">
    <source>
        <dbReference type="PROSITE" id="PS50850"/>
    </source>
</evidence>
<proteinExistence type="predicted"/>
<comment type="subcellular location">
    <subcellularLocation>
        <location evidence="1">Cell membrane</location>
        <topology evidence="1">Multi-pass membrane protein</topology>
    </subcellularLocation>
</comment>
<dbReference type="Gene3D" id="1.20.1250.20">
    <property type="entry name" value="MFS general substrate transporter like domains"/>
    <property type="match status" value="1"/>
</dbReference>
<keyword evidence="2" id="KW-1003">Cell membrane</keyword>
<feature type="transmembrane region" description="Helical" evidence="6">
    <location>
        <begin position="41"/>
        <end position="64"/>
    </location>
</feature>
<feature type="transmembrane region" description="Helical" evidence="6">
    <location>
        <begin position="232"/>
        <end position="252"/>
    </location>
</feature>
<dbReference type="Proteomes" id="UP001448858">
    <property type="component" value="Chromosome"/>
</dbReference>
<evidence type="ECO:0000313" key="9">
    <source>
        <dbReference type="Proteomes" id="UP001448858"/>
    </source>
</evidence>
<feature type="transmembrane region" description="Helical" evidence="6">
    <location>
        <begin position="316"/>
        <end position="336"/>
    </location>
</feature>
<keyword evidence="3 6" id="KW-0812">Transmembrane</keyword>
<dbReference type="InterPro" id="IPR020846">
    <property type="entry name" value="MFS_dom"/>
</dbReference>
<feature type="transmembrane region" description="Helical" evidence="6">
    <location>
        <begin position="383"/>
        <end position="403"/>
    </location>
</feature>
<feature type="transmembrane region" description="Helical" evidence="6">
    <location>
        <begin position="84"/>
        <end position="108"/>
    </location>
</feature>
<dbReference type="PANTHER" id="PTHR23513:SF6">
    <property type="entry name" value="MAJOR FACILITATOR SUPERFAMILY ASSOCIATED DOMAIN-CONTAINING PROTEIN"/>
    <property type="match status" value="1"/>
</dbReference>
<gene>
    <name evidence="8" type="ORF">AAE021_08260</name>
</gene>
<dbReference type="PANTHER" id="PTHR23513">
    <property type="entry name" value="INTEGRAL MEMBRANE EFFLUX PROTEIN-RELATED"/>
    <property type="match status" value="1"/>
</dbReference>
<feature type="domain" description="Major facilitator superfamily (MFS) profile" evidence="7">
    <location>
        <begin position="228"/>
        <end position="430"/>
    </location>
</feature>
<feature type="transmembrane region" description="Helical" evidence="6">
    <location>
        <begin position="291"/>
        <end position="310"/>
    </location>
</feature>
<dbReference type="InterPro" id="IPR011701">
    <property type="entry name" value="MFS"/>
</dbReference>
<keyword evidence="4 6" id="KW-1133">Transmembrane helix</keyword>
<dbReference type="EMBL" id="CP151657">
    <property type="protein sequence ID" value="WZP17532.1"/>
    <property type="molecule type" value="Genomic_DNA"/>
</dbReference>
<dbReference type="CDD" id="cd06173">
    <property type="entry name" value="MFS_MefA_like"/>
    <property type="match status" value="1"/>
</dbReference>
<evidence type="ECO:0000256" key="4">
    <source>
        <dbReference type="ARBA" id="ARBA00022989"/>
    </source>
</evidence>
<feature type="transmembrane region" description="Helical" evidence="6">
    <location>
        <begin position="157"/>
        <end position="182"/>
    </location>
</feature>
<keyword evidence="9" id="KW-1185">Reference proteome</keyword>
<evidence type="ECO:0000256" key="2">
    <source>
        <dbReference type="ARBA" id="ARBA00022475"/>
    </source>
</evidence>
<dbReference type="Pfam" id="PF07690">
    <property type="entry name" value="MFS_1"/>
    <property type="match status" value="1"/>
</dbReference>